<gene>
    <name evidence="1" type="ORF">D5086_006915</name>
</gene>
<keyword evidence="2" id="KW-1185">Reference proteome</keyword>
<dbReference type="EMBL" id="RCHU02000003">
    <property type="protein sequence ID" value="KAL3598997.1"/>
    <property type="molecule type" value="Genomic_DNA"/>
</dbReference>
<name>A0ACC4CM32_POPAL</name>
<protein>
    <submittedName>
        <fullName evidence="1">Uncharacterized protein</fullName>
    </submittedName>
</protein>
<proteinExistence type="predicted"/>
<comment type="caution">
    <text evidence="1">The sequence shown here is derived from an EMBL/GenBank/DDBJ whole genome shotgun (WGS) entry which is preliminary data.</text>
</comment>
<reference evidence="1 2" key="1">
    <citation type="journal article" date="2024" name="Plant Biotechnol. J.">
        <title>Genome and CRISPR/Cas9 system of a widespread forest tree (Populus alba) in the world.</title>
        <authorList>
            <person name="Liu Y.J."/>
            <person name="Jiang P.F."/>
            <person name="Han X.M."/>
            <person name="Li X.Y."/>
            <person name="Wang H.M."/>
            <person name="Wang Y.J."/>
            <person name="Wang X.X."/>
            <person name="Zeng Q.Y."/>
        </authorList>
    </citation>
    <scope>NUCLEOTIDE SEQUENCE [LARGE SCALE GENOMIC DNA]</scope>
    <source>
        <strain evidence="2">cv. PAL-ZL1</strain>
    </source>
</reference>
<organism evidence="1 2">
    <name type="scientific">Populus alba</name>
    <name type="common">White poplar</name>
    <dbReference type="NCBI Taxonomy" id="43335"/>
    <lineage>
        <taxon>Eukaryota</taxon>
        <taxon>Viridiplantae</taxon>
        <taxon>Streptophyta</taxon>
        <taxon>Embryophyta</taxon>
        <taxon>Tracheophyta</taxon>
        <taxon>Spermatophyta</taxon>
        <taxon>Magnoliopsida</taxon>
        <taxon>eudicotyledons</taxon>
        <taxon>Gunneridae</taxon>
        <taxon>Pentapetalae</taxon>
        <taxon>rosids</taxon>
        <taxon>fabids</taxon>
        <taxon>Malpighiales</taxon>
        <taxon>Salicaceae</taxon>
        <taxon>Saliceae</taxon>
        <taxon>Populus</taxon>
    </lineage>
</organism>
<evidence type="ECO:0000313" key="2">
    <source>
        <dbReference type="Proteomes" id="UP000309997"/>
    </source>
</evidence>
<evidence type="ECO:0000313" key="1">
    <source>
        <dbReference type="EMBL" id="KAL3598997.1"/>
    </source>
</evidence>
<sequence length="68" mass="7808">MQVLTGVHGKRRISDWKPIKVSSQSELVKPLLATEVCFSTLSLSAQSWSKGNWEVLVNKKRIRHKNFE</sequence>
<dbReference type="Proteomes" id="UP000309997">
    <property type="component" value="Unassembled WGS sequence"/>
</dbReference>
<accession>A0ACC4CM32</accession>